<accession>A0A368EPN3</accession>
<dbReference type="NCBIfam" id="TIGR02532">
    <property type="entry name" value="IV_pilin_GFxxxE"/>
    <property type="match status" value="1"/>
</dbReference>
<protein>
    <submittedName>
        <fullName evidence="2">Type II secretion system protein</fullName>
    </submittedName>
</protein>
<keyword evidence="1" id="KW-1133">Transmembrane helix</keyword>
<comment type="caution">
    <text evidence="2">The sequence shown here is derived from an EMBL/GenBank/DDBJ whole genome shotgun (WGS) entry which is preliminary data.</text>
</comment>
<evidence type="ECO:0000313" key="3">
    <source>
        <dbReference type="Proteomes" id="UP000252289"/>
    </source>
</evidence>
<evidence type="ECO:0000256" key="1">
    <source>
        <dbReference type="SAM" id="Phobius"/>
    </source>
</evidence>
<keyword evidence="1" id="KW-0472">Membrane</keyword>
<name>A0A368EPN3_9PROT</name>
<reference evidence="2 3" key="1">
    <citation type="journal article" date="2018" name="Microbiome">
        <title>Fine metagenomic profile of the Mediterranean stratified and mixed water columns revealed by assembly and recruitment.</title>
        <authorList>
            <person name="Haro-Moreno J.M."/>
            <person name="Lopez-Perez M."/>
            <person name="De La Torre J.R."/>
            <person name="Picazo A."/>
            <person name="Camacho A."/>
            <person name="Rodriguez-Valera F."/>
        </authorList>
    </citation>
    <scope>NUCLEOTIDE SEQUENCE [LARGE SCALE GENOMIC DNA]</scope>
    <source>
        <strain evidence="2">MED-G50</strain>
    </source>
</reference>
<dbReference type="Pfam" id="PF07963">
    <property type="entry name" value="N_methyl"/>
    <property type="match status" value="1"/>
</dbReference>
<dbReference type="Gene3D" id="3.30.700.10">
    <property type="entry name" value="Glycoprotein, Type 4 Pilin"/>
    <property type="match status" value="1"/>
</dbReference>
<dbReference type="EMBL" id="QOQK01000001">
    <property type="protein sequence ID" value="RCL85673.1"/>
    <property type="molecule type" value="Genomic_DNA"/>
</dbReference>
<dbReference type="AlphaFoldDB" id="A0A368EPN3"/>
<proteinExistence type="predicted"/>
<dbReference type="SUPFAM" id="SSF54523">
    <property type="entry name" value="Pili subunits"/>
    <property type="match status" value="1"/>
</dbReference>
<dbReference type="InterPro" id="IPR045584">
    <property type="entry name" value="Pilin-like"/>
</dbReference>
<gene>
    <name evidence="2" type="ORF">DBW64_00350</name>
</gene>
<dbReference type="Proteomes" id="UP000252289">
    <property type="component" value="Unassembled WGS sequence"/>
</dbReference>
<keyword evidence="1" id="KW-0812">Transmembrane</keyword>
<dbReference type="InterPro" id="IPR012902">
    <property type="entry name" value="N_methyl_site"/>
</dbReference>
<feature type="transmembrane region" description="Helical" evidence="1">
    <location>
        <begin position="12"/>
        <end position="34"/>
    </location>
</feature>
<sequence length="189" mass="21317">MKFFQKVKNGFSLIELLIVIAIFGVLSAIGLTNYNGFVEGVRKDQAISNAESIYRTLATYSNQENIKFSECNEILSHDQMLSCLQSFYMENGPFVNIENPYNIENNAVEARNIPEPHKVFHDIETPNSNRDCNKTGDANGVDGIVIIANDTSLQSSQFNISIFVCLDMTVKQSDTGLHWKKIKETILWN</sequence>
<organism evidence="2 3">
    <name type="scientific">PS1 clade bacterium</name>
    <dbReference type="NCBI Taxonomy" id="2175152"/>
    <lineage>
        <taxon>Bacteria</taxon>
        <taxon>Pseudomonadati</taxon>
        <taxon>Pseudomonadota</taxon>
        <taxon>Alphaproteobacteria</taxon>
        <taxon>PS1 clade</taxon>
    </lineage>
</organism>
<evidence type="ECO:0000313" key="2">
    <source>
        <dbReference type="EMBL" id="RCL85673.1"/>
    </source>
</evidence>